<dbReference type="GO" id="GO:0030686">
    <property type="term" value="C:90S preribosome"/>
    <property type="evidence" value="ECO:0007669"/>
    <property type="project" value="TreeGrafter"/>
</dbReference>
<dbReference type="AlphaFoldDB" id="E6PBS5"/>
<reference evidence="7" key="2">
    <citation type="journal article" date="2013" name="Nat. Struct. Mol. Biol.">
        <title>The crystal structure of the eukaryotic 40S ribosomal subunit in complex with eIF1 and eIF1A.</title>
        <authorList>
            <person name="Weisser M."/>
            <person name="Voigts-Hoffmann F."/>
            <person name="Rabl J."/>
            <person name="Leibundgut M."/>
            <person name="Ban N."/>
        </authorList>
    </citation>
    <scope>X-RAY CRYSTALLOGRAPHY (3.70 ANGSTROMS)</scope>
</reference>
<dbReference type="PDB" id="2XZM">
    <property type="method" value="X-ray"/>
    <property type="resolution" value="3.93 A"/>
    <property type="chains" value="3=1-197"/>
</dbReference>
<dbReference type="SMR" id="E6PBS5"/>
<keyword evidence="3 4" id="KW-0687">Ribonucleoprotein</keyword>
<evidence type="ECO:0000256" key="2">
    <source>
        <dbReference type="ARBA" id="ARBA00022980"/>
    </source>
</evidence>
<dbReference type="GO" id="GO:0003735">
    <property type="term" value="F:structural constituent of ribosome"/>
    <property type="evidence" value="ECO:0007669"/>
    <property type="project" value="InterPro"/>
</dbReference>
<dbReference type="InterPro" id="IPR000554">
    <property type="entry name" value="Ribosomal_eS7"/>
</dbReference>
<protein>
    <recommendedName>
        <fullName evidence="4">40S ribosomal protein S7</fullName>
    </recommendedName>
</protein>
<keyword evidence="2 4" id="KW-0689">Ribosomal protein</keyword>
<dbReference type="OMA" id="AAYHKVQ"/>
<evidence type="ECO:0000256" key="1">
    <source>
        <dbReference type="ARBA" id="ARBA00007820"/>
    </source>
</evidence>
<comment type="similarity">
    <text evidence="1 4">Belongs to the eukaryotic ribosomal protein eS7 family.</text>
</comment>
<organism evidence="5">
    <name type="scientific">Tetrahymena thermophila</name>
    <dbReference type="NCBI Taxonomy" id="5911"/>
    <lineage>
        <taxon>Eukaryota</taxon>
        <taxon>Sar</taxon>
        <taxon>Alveolata</taxon>
        <taxon>Ciliophora</taxon>
        <taxon>Intramacronucleata</taxon>
        <taxon>Oligohymenophorea</taxon>
        <taxon>Hymenostomatida</taxon>
        <taxon>Tetrahymenina</taxon>
        <taxon>Tetrahymenidae</taxon>
        <taxon>Tetrahymena</taxon>
    </lineage>
</organism>
<dbReference type="PDB" id="4BTS">
    <property type="method" value="X-ray"/>
    <property type="resolution" value="3.70 A"/>
    <property type="chains" value="A3/B3/C3/D3=1-197"/>
</dbReference>
<dbReference type="PANTHER" id="PTHR11278:SF0">
    <property type="entry name" value="SMALL RIBOSOMAL SUBUNIT PROTEIN ES7"/>
    <property type="match status" value="1"/>
</dbReference>
<dbReference type="PDBsum" id="4BTS"/>
<keyword evidence="6 7" id="KW-0002">3D-structure</keyword>
<dbReference type="Pfam" id="PF01251">
    <property type="entry name" value="Ribosomal_S7e"/>
    <property type="match status" value="1"/>
</dbReference>
<evidence type="ECO:0000256" key="4">
    <source>
        <dbReference type="RuleBase" id="RU364105"/>
    </source>
</evidence>
<dbReference type="GO" id="GO:0006364">
    <property type="term" value="P:rRNA processing"/>
    <property type="evidence" value="ECO:0007669"/>
    <property type="project" value="TreeGrafter"/>
</dbReference>
<name>E6PBS5_TETTH</name>
<dbReference type="EMBL" id="BK007914">
    <property type="protein sequence ID" value="DAA33971.1"/>
    <property type="molecule type" value="mRNA"/>
</dbReference>
<proteinExistence type="evidence at protein level"/>
<accession>E6PBS5</accession>
<dbReference type="GO" id="GO:0032040">
    <property type="term" value="C:small-subunit processome"/>
    <property type="evidence" value="ECO:0007669"/>
    <property type="project" value="TreeGrafter"/>
</dbReference>
<evidence type="ECO:0000313" key="5">
    <source>
        <dbReference type="EMBL" id="DAA33971.1"/>
    </source>
</evidence>
<evidence type="ECO:0000256" key="3">
    <source>
        <dbReference type="ARBA" id="ARBA00023274"/>
    </source>
</evidence>
<evidence type="ECO:0000313" key="6">
    <source>
        <dbReference type="PDB" id="2XZM"/>
    </source>
</evidence>
<reference evidence="5 6" key="1">
    <citation type="journal article" date="2011" name="Science">
        <title>Crystal structure of the eukaryotic 40S ribosomal subunit in complex with initiation factor 1.</title>
        <authorList>
            <person name="Rabl J."/>
            <person name="Leibundgut M."/>
            <person name="Ataide S.F."/>
            <person name="Haag A."/>
            <person name="Ban N."/>
        </authorList>
    </citation>
    <scope>X-RAY CRYSTALLOGRAPHY (3.93 ANGSTROMS)</scope>
</reference>
<dbReference type="GO" id="GO:0022627">
    <property type="term" value="C:cytosolic small ribosomal subunit"/>
    <property type="evidence" value="ECO:0007669"/>
    <property type="project" value="TreeGrafter"/>
</dbReference>
<sequence length="197" mass="23188">MALAKFHKKQSLTKIEEQVGSALVELQNTHPDLKTSLESIILTQVKEFQINKTNKKAKSAVLIYVHFQSYRVLLSAARKLIIELEKKLKQIVFFTAQRKIESKWVKEHKSQQRPRSRCLTYVYDALLDDLLLPSTLIGKRIRARLDGTSFYRIQLDQNDRDFLEEKLDAITHIYKTVTTREVTFEFKEDKTFHTFKK</sequence>
<dbReference type="GO" id="GO:0042274">
    <property type="term" value="P:ribosomal small subunit biogenesis"/>
    <property type="evidence" value="ECO:0007669"/>
    <property type="project" value="TreeGrafter"/>
</dbReference>
<evidence type="ECO:0007829" key="7">
    <source>
        <dbReference type="PDB" id="4BTS"/>
    </source>
</evidence>
<dbReference type="PANTHER" id="PTHR11278">
    <property type="entry name" value="40S RIBOSOMAL PROTEIN S7"/>
    <property type="match status" value="1"/>
</dbReference>
<dbReference type="GO" id="GO:0006412">
    <property type="term" value="P:translation"/>
    <property type="evidence" value="ECO:0007669"/>
    <property type="project" value="InterPro"/>
</dbReference>
<dbReference type="PDB" id="2XZN">
    <property type="method" value="X-ray"/>
    <property type="resolution" value="3.93 A"/>
    <property type="chains" value="3=1-197"/>
</dbReference>